<comment type="subcellular location">
    <subcellularLocation>
        <location evidence="1">Cell envelope</location>
    </subcellularLocation>
</comment>
<keyword evidence="12" id="KW-1185">Reference proteome</keyword>
<feature type="domain" description="Multidrug resistance protein MdtA-like C-terminal permuted SH3" evidence="10">
    <location>
        <begin position="398"/>
        <end position="457"/>
    </location>
</feature>
<evidence type="ECO:0000256" key="4">
    <source>
        <dbReference type="ARBA" id="ARBA00023054"/>
    </source>
</evidence>
<dbReference type="Proteomes" id="UP000481417">
    <property type="component" value="Unassembled WGS sequence"/>
</dbReference>
<dbReference type="Gene3D" id="2.40.420.20">
    <property type="match status" value="1"/>
</dbReference>
<feature type="coiled-coil region" evidence="5">
    <location>
        <begin position="190"/>
        <end position="255"/>
    </location>
</feature>
<dbReference type="GO" id="GO:1990195">
    <property type="term" value="C:macrolide transmembrane transporter complex"/>
    <property type="evidence" value="ECO:0007669"/>
    <property type="project" value="InterPro"/>
</dbReference>
<reference evidence="11 12" key="1">
    <citation type="submission" date="2019-11" db="EMBL/GenBank/DDBJ databases">
        <authorList>
            <person name="Lang L."/>
        </authorList>
    </citation>
    <scope>NUCLEOTIDE SEQUENCE [LARGE SCALE GENOMIC DNA]</scope>
    <source>
        <strain evidence="11 12">YIM 132242</strain>
    </source>
</reference>
<feature type="region of interest" description="Disordered" evidence="6">
    <location>
        <begin position="455"/>
        <end position="478"/>
    </location>
</feature>
<dbReference type="Pfam" id="PF25967">
    <property type="entry name" value="RND-MFP_C"/>
    <property type="match status" value="1"/>
</dbReference>
<dbReference type="GO" id="GO:0015562">
    <property type="term" value="F:efflux transmembrane transporter activity"/>
    <property type="evidence" value="ECO:0007669"/>
    <property type="project" value="TreeGrafter"/>
</dbReference>
<keyword evidence="7" id="KW-0812">Transmembrane</keyword>
<evidence type="ECO:0000256" key="2">
    <source>
        <dbReference type="ARBA" id="ARBA00009477"/>
    </source>
</evidence>
<gene>
    <name evidence="11" type="ORF">GIY56_01950</name>
</gene>
<dbReference type="NCBIfam" id="TIGR01730">
    <property type="entry name" value="RND_mfp"/>
    <property type="match status" value="1"/>
</dbReference>
<keyword evidence="7" id="KW-0472">Membrane</keyword>
<dbReference type="EMBL" id="WMBT01000001">
    <property type="protein sequence ID" value="MTD99047.1"/>
    <property type="molecule type" value="Genomic_DNA"/>
</dbReference>
<dbReference type="InterPro" id="IPR030190">
    <property type="entry name" value="MacA_alpha-hairpin_sf"/>
</dbReference>
<evidence type="ECO:0000256" key="7">
    <source>
        <dbReference type="SAM" id="Phobius"/>
    </source>
</evidence>
<organism evidence="11 12">
    <name type="scientific">Paracoccus lichenicola</name>
    <dbReference type="NCBI Taxonomy" id="2665644"/>
    <lineage>
        <taxon>Bacteria</taxon>
        <taxon>Pseudomonadati</taxon>
        <taxon>Pseudomonadota</taxon>
        <taxon>Alphaproteobacteria</taxon>
        <taxon>Rhodobacterales</taxon>
        <taxon>Paracoccaceae</taxon>
        <taxon>Paracoccus</taxon>
    </lineage>
</organism>
<dbReference type="InterPro" id="IPR006143">
    <property type="entry name" value="RND_pump_MFP"/>
</dbReference>
<dbReference type="InterPro" id="IPR058627">
    <property type="entry name" value="MdtA-like_C"/>
</dbReference>
<dbReference type="Gene3D" id="6.10.140.1990">
    <property type="match status" value="1"/>
</dbReference>
<feature type="domain" description="Multidrug resistance protein MdtA-like alpha-helical hairpin" evidence="8">
    <location>
        <begin position="183"/>
        <end position="259"/>
    </location>
</feature>
<evidence type="ECO:0000313" key="12">
    <source>
        <dbReference type="Proteomes" id="UP000481417"/>
    </source>
</evidence>
<dbReference type="GO" id="GO:0019898">
    <property type="term" value="C:extrinsic component of membrane"/>
    <property type="evidence" value="ECO:0007669"/>
    <property type="project" value="InterPro"/>
</dbReference>
<protein>
    <submittedName>
        <fullName evidence="11">Efflux RND transporter periplasmic adaptor subunit</fullName>
    </submittedName>
</protein>
<dbReference type="PANTHER" id="PTHR30469:SF33">
    <property type="entry name" value="SLR1207 PROTEIN"/>
    <property type="match status" value="1"/>
</dbReference>
<dbReference type="Pfam" id="PF25876">
    <property type="entry name" value="HH_MFP_RND"/>
    <property type="match status" value="1"/>
</dbReference>
<dbReference type="GO" id="GO:1990961">
    <property type="term" value="P:xenobiotic detoxification by transmembrane export across the plasma membrane"/>
    <property type="evidence" value="ECO:0007669"/>
    <property type="project" value="InterPro"/>
</dbReference>
<dbReference type="AlphaFoldDB" id="A0A6L6HP24"/>
<comment type="similarity">
    <text evidence="2">Belongs to the membrane fusion protein (MFP) (TC 8.A.1) family.</text>
</comment>
<dbReference type="Gene3D" id="2.40.30.170">
    <property type="match status" value="1"/>
</dbReference>
<feature type="domain" description="Multidrug resistance protein MdtA-like barrel-sandwich hybrid" evidence="9">
    <location>
        <begin position="136"/>
        <end position="291"/>
    </location>
</feature>
<evidence type="ECO:0000313" key="11">
    <source>
        <dbReference type="EMBL" id="MTD99047.1"/>
    </source>
</evidence>
<evidence type="ECO:0000256" key="6">
    <source>
        <dbReference type="SAM" id="MobiDB-lite"/>
    </source>
</evidence>
<dbReference type="GO" id="GO:0030313">
    <property type="term" value="C:cell envelope"/>
    <property type="evidence" value="ECO:0007669"/>
    <property type="project" value="UniProtKB-SubCell"/>
</dbReference>
<keyword evidence="3" id="KW-0813">Transport</keyword>
<feature type="transmembrane region" description="Helical" evidence="7">
    <location>
        <begin position="76"/>
        <end position="100"/>
    </location>
</feature>
<evidence type="ECO:0000256" key="1">
    <source>
        <dbReference type="ARBA" id="ARBA00004196"/>
    </source>
</evidence>
<comment type="caution">
    <text evidence="11">The sequence shown here is derived from an EMBL/GenBank/DDBJ whole genome shotgun (WGS) entry which is preliminary data.</text>
</comment>
<evidence type="ECO:0000259" key="8">
    <source>
        <dbReference type="Pfam" id="PF25876"/>
    </source>
</evidence>
<evidence type="ECO:0000256" key="3">
    <source>
        <dbReference type="ARBA" id="ARBA00022448"/>
    </source>
</evidence>
<feature type="compositionally biased region" description="Basic residues" evidence="6">
    <location>
        <begin position="13"/>
        <end position="27"/>
    </location>
</feature>
<dbReference type="PANTHER" id="PTHR30469">
    <property type="entry name" value="MULTIDRUG RESISTANCE PROTEIN MDTA"/>
    <property type="match status" value="1"/>
</dbReference>
<evidence type="ECO:0000259" key="10">
    <source>
        <dbReference type="Pfam" id="PF25967"/>
    </source>
</evidence>
<dbReference type="Gene3D" id="2.40.50.100">
    <property type="match status" value="1"/>
</dbReference>
<dbReference type="SUPFAM" id="SSF111369">
    <property type="entry name" value="HlyD-like secretion proteins"/>
    <property type="match status" value="1"/>
</dbReference>
<keyword evidence="4 5" id="KW-0175">Coiled coil</keyword>
<dbReference type="Pfam" id="PF25917">
    <property type="entry name" value="BSH_RND"/>
    <property type="match status" value="1"/>
</dbReference>
<accession>A0A6L6HP24</accession>
<dbReference type="InterPro" id="IPR058625">
    <property type="entry name" value="MdtA-like_BSH"/>
</dbReference>
<feature type="region of interest" description="Disordered" evidence="6">
    <location>
        <begin position="1"/>
        <end position="33"/>
    </location>
</feature>
<keyword evidence="7" id="KW-1133">Transmembrane helix</keyword>
<dbReference type="InterPro" id="IPR058624">
    <property type="entry name" value="MdtA-like_HH"/>
</dbReference>
<evidence type="ECO:0000259" key="9">
    <source>
        <dbReference type="Pfam" id="PF25917"/>
    </source>
</evidence>
<feature type="region of interest" description="Disordered" evidence="6">
    <location>
        <begin position="47"/>
        <end position="71"/>
    </location>
</feature>
<dbReference type="GO" id="GO:1990281">
    <property type="term" value="C:efflux pump complex"/>
    <property type="evidence" value="ECO:0007669"/>
    <property type="project" value="TreeGrafter"/>
</dbReference>
<name>A0A6L6HP24_9RHOB</name>
<proteinExistence type="inferred from homology"/>
<evidence type="ECO:0000256" key="5">
    <source>
        <dbReference type="SAM" id="Coils"/>
    </source>
</evidence>
<sequence>MTRLRTALQGQRFRQHHRRDQGPHRHGMAQGTQFPRDIQVGLQIRPPGRTAALDSPGRTLSRGQGMREGRNRQMRFGFRHGVIALAMGGALAAGAAAVGVGQPTGGSDAPVITTPVTRGDIEVTVLAQGTLKPRNLVAVGAQASGRITNIAVELGQAVQKGDLIAEIDSVNQRNALKSAQSDLAVARAQRVEREATLDLAERTLDRLEKLQRSNLSLQLEYDTAVSDVAVARAQIEALDAQIAQAQVAIETAQANLSYTRITAPGDGTVLAITAQQGQTVNAAQSAPTIVVLGDLTQMEVFAEISEADIGQVEPGQQVWFTTLGAPDRRYDAVLEAVAPAPESIVNDPGISGASSASSASATSEAIYYNGRFTVPNPDGTLRTSMTAEVHIVMGTAQDVLTVPAMALGAPDGQGRYHLQVQASDGALEDRVVSVGLNDKVMAEITEGLAEGEKIVTGTGSADGDGPARNPMMPRGMRG</sequence>